<dbReference type="PANTHER" id="PTHR15362">
    <property type="entry name" value="PHOSPHATIDYLINOSITOL SYNTHASE"/>
    <property type="match status" value="1"/>
</dbReference>
<gene>
    <name evidence="9" type="ORF">OMED0930_LOCUS5604</name>
</gene>
<evidence type="ECO:0000256" key="3">
    <source>
        <dbReference type="ARBA" id="ARBA00022692"/>
    </source>
</evidence>
<sequence length="126" mass="14434">MILAMEYREWYLACIALASLDVASHWFHTYVYVFIGADGHKDLSPSSNWLLRTYYTNRIFMGFCCTCVEVFYMTAHVLKSAPDTAPTFFYYIFRIAATGFVVKQIANVSQLIAAVKTLMEIDRVGM</sequence>
<accession>A0A7S1ENU5</accession>
<dbReference type="GO" id="GO:0006661">
    <property type="term" value="P:phosphatidylinositol biosynthetic process"/>
    <property type="evidence" value="ECO:0007669"/>
    <property type="project" value="TreeGrafter"/>
</dbReference>
<keyword evidence="7" id="KW-1208">Phospholipid metabolism</keyword>
<feature type="transmembrane region" description="Helical" evidence="8">
    <location>
        <begin position="55"/>
        <end position="72"/>
    </location>
</feature>
<dbReference type="PANTHER" id="PTHR15362:SF4">
    <property type="entry name" value="CDP-DIACYLGLYCEROL--INOSITOL 3-PHOSPHATIDYLTRANSFERASE"/>
    <property type="match status" value="1"/>
</dbReference>
<dbReference type="GO" id="GO:0016020">
    <property type="term" value="C:membrane"/>
    <property type="evidence" value="ECO:0007669"/>
    <property type="project" value="UniProtKB-SubCell"/>
</dbReference>
<evidence type="ECO:0000256" key="6">
    <source>
        <dbReference type="ARBA" id="ARBA00023136"/>
    </source>
</evidence>
<evidence type="ECO:0008006" key="10">
    <source>
        <dbReference type="Google" id="ProtNLM"/>
    </source>
</evidence>
<name>A0A7S1ENU5_9CHLO</name>
<keyword evidence="2" id="KW-0808">Transferase</keyword>
<protein>
    <recommendedName>
        <fullName evidence="10">CDP-diacylglycerol--inositol 3-phosphatidyltransferase</fullName>
    </recommendedName>
</protein>
<evidence type="ECO:0000256" key="2">
    <source>
        <dbReference type="ARBA" id="ARBA00022679"/>
    </source>
</evidence>
<proteinExistence type="predicted"/>
<dbReference type="EMBL" id="HBFO01007925">
    <property type="protein sequence ID" value="CAD8814487.1"/>
    <property type="molecule type" value="Transcribed_RNA"/>
</dbReference>
<evidence type="ECO:0000256" key="1">
    <source>
        <dbReference type="ARBA" id="ARBA00004141"/>
    </source>
</evidence>
<evidence type="ECO:0000256" key="8">
    <source>
        <dbReference type="SAM" id="Phobius"/>
    </source>
</evidence>
<evidence type="ECO:0000256" key="5">
    <source>
        <dbReference type="ARBA" id="ARBA00023098"/>
    </source>
</evidence>
<comment type="subcellular location">
    <subcellularLocation>
        <location evidence="1">Membrane</location>
        <topology evidence="1">Multi-pass membrane protein</topology>
    </subcellularLocation>
</comment>
<dbReference type="GO" id="GO:0005794">
    <property type="term" value="C:Golgi apparatus"/>
    <property type="evidence" value="ECO:0007669"/>
    <property type="project" value="TreeGrafter"/>
</dbReference>
<evidence type="ECO:0000313" key="9">
    <source>
        <dbReference type="EMBL" id="CAD8814487.1"/>
    </source>
</evidence>
<reference evidence="9" key="1">
    <citation type="submission" date="2021-01" db="EMBL/GenBank/DDBJ databases">
        <authorList>
            <person name="Corre E."/>
            <person name="Pelletier E."/>
            <person name="Niang G."/>
            <person name="Scheremetjew M."/>
            <person name="Finn R."/>
            <person name="Kale V."/>
            <person name="Holt S."/>
            <person name="Cochrane G."/>
            <person name="Meng A."/>
            <person name="Brown T."/>
            <person name="Cohen L."/>
        </authorList>
    </citation>
    <scope>NUCLEOTIDE SEQUENCE</scope>
    <source>
        <strain evidence="9">Clade-D-RCC1621</strain>
    </source>
</reference>
<keyword evidence="5" id="KW-0443">Lipid metabolism</keyword>
<dbReference type="AlphaFoldDB" id="A0A7S1ENU5"/>
<keyword evidence="6 8" id="KW-0472">Membrane</keyword>
<organism evidence="9">
    <name type="scientific">Ostreococcus mediterraneus</name>
    <dbReference type="NCBI Taxonomy" id="1486918"/>
    <lineage>
        <taxon>Eukaryota</taxon>
        <taxon>Viridiplantae</taxon>
        <taxon>Chlorophyta</taxon>
        <taxon>Mamiellophyceae</taxon>
        <taxon>Mamiellales</taxon>
        <taxon>Bathycoccaceae</taxon>
        <taxon>Ostreococcus</taxon>
    </lineage>
</organism>
<keyword evidence="3 8" id="KW-0812">Transmembrane</keyword>
<evidence type="ECO:0000256" key="7">
    <source>
        <dbReference type="ARBA" id="ARBA00023264"/>
    </source>
</evidence>
<keyword evidence="4 8" id="KW-1133">Transmembrane helix</keyword>
<dbReference type="GO" id="GO:0003881">
    <property type="term" value="F:CDP-diacylglycerol-inositol 3-phosphatidyltransferase activity"/>
    <property type="evidence" value="ECO:0007669"/>
    <property type="project" value="TreeGrafter"/>
</dbReference>
<evidence type="ECO:0000256" key="4">
    <source>
        <dbReference type="ARBA" id="ARBA00022989"/>
    </source>
</evidence>